<organism evidence="1">
    <name type="scientific">gut metagenome</name>
    <dbReference type="NCBI Taxonomy" id="749906"/>
    <lineage>
        <taxon>unclassified sequences</taxon>
        <taxon>metagenomes</taxon>
        <taxon>organismal metagenomes</taxon>
    </lineage>
</organism>
<accession>J9FNG9</accession>
<evidence type="ECO:0000313" key="1">
    <source>
        <dbReference type="EMBL" id="EJW95998.1"/>
    </source>
</evidence>
<proteinExistence type="predicted"/>
<protein>
    <submittedName>
        <fullName evidence="1">Secreted protein</fullName>
    </submittedName>
</protein>
<dbReference type="AlphaFoldDB" id="J9FNG9"/>
<dbReference type="EMBL" id="AMCI01005503">
    <property type="protein sequence ID" value="EJW95998.1"/>
    <property type="molecule type" value="Genomic_DNA"/>
</dbReference>
<gene>
    <name evidence="1" type="ORF">EVA_15895</name>
</gene>
<name>J9FNG9_9ZZZZ</name>
<sequence length="56" mass="6163">MPQMASAMLPTMAPNVSASAPRLTARRMASSKLWLCITIQKATGTVPWQVSSKRFR</sequence>
<reference evidence="1" key="1">
    <citation type="journal article" date="2012" name="PLoS ONE">
        <title>Gene sets for utilization of primary and secondary nutrition supplies in the distal gut of endangered iberian lynx.</title>
        <authorList>
            <person name="Alcaide M."/>
            <person name="Messina E."/>
            <person name="Richter M."/>
            <person name="Bargiela R."/>
            <person name="Peplies J."/>
            <person name="Huws S.A."/>
            <person name="Newbold C.J."/>
            <person name="Golyshin P.N."/>
            <person name="Simon M.A."/>
            <person name="Lopez G."/>
            <person name="Yakimov M.M."/>
            <person name="Ferrer M."/>
        </authorList>
    </citation>
    <scope>NUCLEOTIDE SEQUENCE</scope>
</reference>
<comment type="caution">
    <text evidence="1">The sequence shown here is derived from an EMBL/GenBank/DDBJ whole genome shotgun (WGS) entry which is preliminary data.</text>
</comment>